<feature type="region of interest" description="Disordered" evidence="1">
    <location>
        <begin position="1"/>
        <end position="31"/>
    </location>
</feature>
<feature type="compositionally biased region" description="Basic and acidic residues" evidence="1">
    <location>
        <begin position="1"/>
        <end position="30"/>
    </location>
</feature>
<sequence length="111" mass="12923">MEVEEKSQRGEDCKKTKDLESANKIQDMRNMKSTGLTDENLKGFVGGLQLIEQNYNRTRSFIIDAKKSSTRSSTAQSGILKDLTERETKTLRRRQYQKMKDLGYWSKIIIR</sequence>
<protein>
    <submittedName>
        <fullName evidence="2">Uncharacterized protein</fullName>
    </submittedName>
</protein>
<dbReference type="HOGENOM" id="CLU_2162361_0_0_1"/>
<accession>A0A0E0ATF7</accession>
<reference evidence="2" key="1">
    <citation type="submission" date="2015-04" db="UniProtKB">
        <authorList>
            <consortium name="EnsemblPlants"/>
        </authorList>
    </citation>
    <scope>IDENTIFICATION</scope>
</reference>
<organism evidence="2">
    <name type="scientific">Oryza glumipatula</name>
    <dbReference type="NCBI Taxonomy" id="40148"/>
    <lineage>
        <taxon>Eukaryota</taxon>
        <taxon>Viridiplantae</taxon>
        <taxon>Streptophyta</taxon>
        <taxon>Embryophyta</taxon>
        <taxon>Tracheophyta</taxon>
        <taxon>Spermatophyta</taxon>
        <taxon>Magnoliopsida</taxon>
        <taxon>Liliopsida</taxon>
        <taxon>Poales</taxon>
        <taxon>Poaceae</taxon>
        <taxon>BOP clade</taxon>
        <taxon>Oryzoideae</taxon>
        <taxon>Oryzeae</taxon>
        <taxon>Oryzinae</taxon>
        <taxon>Oryza</taxon>
    </lineage>
</organism>
<dbReference type="Proteomes" id="UP000026961">
    <property type="component" value="Chromosome 8"/>
</dbReference>
<evidence type="ECO:0000256" key="1">
    <source>
        <dbReference type="SAM" id="MobiDB-lite"/>
    </source>
</evidence>
<name>A0A0E0ATF7_9ORYZ</name>
<dbReference type="EnsemblPlants" id="OGLUM08G10100.1">
    <property type="protein sequence ID" value="OGLUM08G10100.1"/>
    <property type="gene ID" value="OGLUM08G10100"/>
</dbReference>
<keyword evidence="3" id="KW-1185">Reference proteome</keyword>
<evidence type="ECO:0000313" key="3">
    <source>
        <dbReference type="Proteomes" id="UP000026961"/>
    </source>
</evidence>
<evidence type="ECO:0000313" key="2">
    <source>
        <dbReference type="EnsemblPlants" id="OGLUM08G10100.1"/>
    </source>
</evidence>
<dbReference type="AlphaFoldDB" id="A0A0E0ATF7"/>
<proteinExistence type="predicted"/>
<reference evidence="2" key="2">
    <citation type="submission" date="2018-05" db="EMBL/GenBank/DDBJ databases">
        <title>OgluRS3 (Oryza glumaepatula Reference Sequence Version 3).</title>
        <authorList>
            <person name="Zhang J."/>
            <person name="Kudrna D."/>
            <person name="Lee S."/>
            <person name="Talag J."/>
            <person name="Welchert J."/>
            <person name="Wing R.A."/>
        </authorList>
    </citation>
    <scope>NUCLEOTIDE SEQUENCE [LARGE SCALE GENOMIC DNA]</scope>
</reference>
<dbReference type="Gramene" id="OGLUM08G10100.1">
    <property type="protein sequence ID" value="OGLUM08G10100.1"/>
    <property type="gene ID" value="OGLUM08G10100"/>
</dbReference>